<evidence type="ECO:0000313" key="2">
    <source>
        <dbReference type="EMBL" id="KAH1174946.1"/>
    </source>
</evidence>
<reference evidence="2" key="1">
    <citation type="submission" date="2021-09" db="EMBL/GenBank/DDBJ databases">
        <title>The genome of Mauremys mutica provides insights into the evolution of semi-aquatic lifestyle.</title>
        <authorList>
            <person name="Gong S."/>
            <person name="Gao Y."/>
        </authorList>
    </citation>
    <scope>NUCLEOTIDE SEQUENCE</scope>
    <source>
        <strain evidence="2">MM-2020</strain>
        <tissue evidence="2">Muscle</tissue>
    </source>
</reference>
<proteinExistence type="predicted"/>
<evidence type="ECO:0000313" key="3">
    <source>
        <dbReference type="Proteomes" id="UP000827986"/>
    </source>
</evidence>
<dbReference type="AlphaFoldDB" id="A0A9D4AZU2"/>
<evidence type="ECO:0000256" key="1">
    <source>
        <dbReference type="SAM" id="MobiDB-lite"/>
    </source>
</evidence>
<gene>
    <name evidence="2" type="ORF">KIL84_021360</name>
</gene>
<accession>A0A9D4AZU2</accession>
<sequence length="117" mass="12652">MSLMKSLPGPQTYSVKQPPWLDRSSWRPQSPPDPSCSAAPHVTPTIRACVCVRAPSTTIPDPDSSHFTPSLLCCCPPAPDSPPSLSPQPTPHFIPSPDGLLLQRVNTATQLQRSREC</sequence>
<feature type="region of interest" description="Disordered" evidence="1">
    <location>
        <begin position="1"/>
        <end position="39"/>
    </location>
</feature>
<keyword evidence="3" id="KW-1185">Reference proteome</keyword>
<comment type="caution">
    <text evidence="2">The sequence shown here is derived from an EMBL/GenBank/DDBJ whole genome shotgun (WGS) entry which is preliminary data.</text>
</comment>
<organism evidence="2 3">
    <name type="scientific">Mauremys mutica</name>
    <name type="common">yellowpond turtle</name>
    <dbReference type="NCBI Taxonomy" id="74926"/>
    <lineage>
        <taxon>Eukaryota</taxon>
        <taxon>Metazoa</taxon>
        <taxon>Chordata</taxon>
        <taxon>Craniata</taxon>
        <taxon>Vertebrata</taxon>
        <taxon>Euteleostomi</taxon>
        <taxon>Archelosauria</taxon>
        <taxon>Testudinata</taxon>
        <taxon>Testudines</taxon>
        <taxon>Cryptodira</taxon>
        <taxon>Durocryptodira</taxon>
        <taxon>Testudinoidea</taxon>
        <taxon>Geoemydidae</taxon>
        <taxon>Geoemydinae</taxon>
        <taxon>Mauremys</taxon>
    </lineage>
</organism>
<protein>
    <submittedName>
        <fullName evidence="2">Uncharacterized protein</fullName>
    </submittedName>
</protein>
<dbReference type="EMBL" id="JAHDVG010000478">
    <property type="protein sequence ID" value="KAH1174946.1"/>
    <property type="molecule type" value="Genomic_DNA"/>
</dbReference>
<dbReference type="Proteomes" id="UP000827986">
    <property type="component" value="Unassembled WGS sequence"/>
</dbReference>
<name>A0A9D4AZU2_9SAUR</name>